<dbReference type="EMBL" id="JASPKY010000452">
    <property type="protein sequence ID" value="KAK9696399.1"/>
    <property type="molecule type" value="Genomic_DNA"/>
</dbReference>
<evidence type="ECO:0000313" key="3">
    <source>
        <dbReference type="Proteomes" id="UP001458880"/>
    </source>
</evidence>
<comment type="caution">
    <text evidence="2">The sequence shown here is derived from an EMBL/GenBank/DDBJ whole genome shotgun (WGS) entry which is preliminary data.</text>
</comment>
<gene>
    <name evidence="2" type="ORF">QE152_g31934</name>
</gene>
<dbReference type="AlphaFoldDB" id="A0AAW1J1C3"/>
<sequence length="90" mass="9972">MMAHILHLYIHTKTEVYDNVEKLTSNPGMAWGAVATSSRGSSQHSSGPAISPRATLKTAQEETKENEPLRSSRSPVAFISRAHQKEITRR</sequence>
<name>A0AAW1J1C3_POPJA</name>
<proteinExistence type="predicted"/>
<reference evidence="2 3" key="1">
    <citation type="journal article" date="2024" name="BMC Genomics">
        <title>De novo assembly and annotation of Popillia japonica's genome with initial clues to its potential as an invasive pest.</title>
        <authorList>
            <person name="Cucini C."/>
            <person name="Boschi S."/>
            <person name="Funari R."/>
            <person name="Cardaioli E."/>
            <person name="Iannotti N."/>
            <person name="Marturano G."/>
            <person name="Paoli F."/>
            <person name="Bruttini M."/>
            <person name="Carapelli A."/>
            <person name="Frati F."/>
            <person name="Nardi F."/>
        </authorList>
    </citation>
    <scope>NUCLEOTIDE SEQUENCE [LARGE SCALE GENOMIC DNA]</scope>
    <source>
        <strain evidence="2">DMR45628</strain>
    </source>
</reference>
<feature type="region of interest" description="Disordered" evidence="1">
    <location>
        <begin position="34"/>
        <end position="90"/>
    </location>
</feature>
<feature type="compositionally biased region" description="Low complexity" evidence="1">
    <location>
        <begin position="37"/>
        <end position="46"/>
    </location>
</feature>
<evidence type="ECO:0000256" key="1">
    <source>
        <dbReference type="SAM" id="MobiDB-lite"/>
    </source>
</evidence>
<organism evidence="2 3">
    <name type="scientific">Popillia japonica</name>
    <name type="common">Japanese beetle</name>
    <dbReference type="NCBI Taxonomy" id="7064"/>
    <lineage>
        <taxon>Eukaryota</taxon>
        <taxon>Metazoa</taxon>
        <taxon>Ecdysozoa</taxon>
        <taxon>Arthropoda</taxon>
        <taxon>Hexapoda</taxon>
        <taxon>Insecta</taxon>
        <taxon>Pterygota</taxon>
        <taxon>Neoptera</taxon>
        <taxon>Endopterygota</taxon>
        <taxon>Coleoptera</taxon>
        <taxon>Polyphaga</taxon>
        <taxon>Scarabaeiformia</taxon>
        <taxon>Scarabaeidae</taxon>
        <taxon>Rutelinae</taxon>
        <taxon>Popillia</taxon>
    </lineage>
</organism>
<evidence type="ECO:0000313" key="2">
    <source>
        <dbReference type="EMBL" id="KAK9696399.1"/>
    </source>
</evidence>
<accession>A0AAW1J1C3</accession>
<keyword evidence="3" id="KW-1185">Reference proteome</keyword>
<dbReference type="Proteomes" id="UP001458880">
    <property type="component" value="Unassembled WGS sequence"/>
</dbReference>
<protein>
    <submittedName>
        <fullName evidence="2">Uncharacterized protein</fullName>
    </submittedName>
</protein>
<feature type="compositionally biased region" description="Basic and acidic residues" evidence="1">
    <location>
        <begin position="59"/>
        <end position="70"/>
    </location>
</feature>